<keyword evidence="4" id="KW-0597">Phosphoprotein</keyword>
<dbReference type="EMBL" id="MF678796">
    <property type="protein sequence ID" value="AUD40199.1"/>
    <property type="molecule type" value="Genomic_DNA"/>
</dbReference>
<evidence type="ECO:0000256" key="12">
    <source>
        <dbReference type="ARBA" id="ARBA00034768"/>
    </source>
</evidence>
<sequence>MTNVNPGTGTAGNNINIRDIIGNAHERTYDQKTFNRMNLPPILNNTFLYHDYAYGWIPETALWNTQYEKLDIRNYYPITLGLLNKFEFMLGLHQGPPPQYTPKINIQYLNQISTVNLNDYFKKFSKLPIDQFISFLLLTSIPIYNILFFFKNTAFNPRIHSLTGDFYIDDAKHIELAKYLIRGGDYKPIFGKLDQPGLYDGTLFPTNMAVLQLPTTTSPNPYLLNIETLENLSVIISNTKQDPVLTFLIFYLPGLSVTTKITPGVEYLMNKLGLKKENVILV</sequence>
<evidence type="ECO:0000313" key="15">
    <source>
        <dbReference type="EMBL" id="AUD40199.1"/>
    </source>
</evidence>
<proteinExistence type="inferred from homology"/>
<accession>A0A2H4X2A6</accession>
<keyword evidence="8 14" id="KW-1133">Transmembrane helix</keyword>
<dbReference type="InterPro" id="IPR005057">
    <property type="entry name" value="Poxvirus_E8"/>
</dbReference>
<organism evidence="15 16">
    <name type="scientific">Flamingopox virus FGPVKD09</name>
    <dbReference type="NCBI Taxonomy" id="2059380"/>
    <lineage>
        <taxon>Viruses</taxon>
        <taxon>Varidnaviria</taxon>
        <taxon>Bamfordvirae</taxon>
        <taxon>Nucleocytoviricota</taxon>
        <taxon>Pokkesviricetes</taxon>
        <taxon>Chitovirales</taxon>
        <taxon>Poxviridae</taxon>
        <taxon>Chordopoxvirinae</taxon>
        <taxon>Avipoxvirus</taxon>
    </lineage>
</organism>
<dbReference type="PIRSF" id="PIRSF015690">
    <property type="entry name" value="VAC_E8R"/>
    <property type="match status" value="1"/>
</dbReference>
<dbReference type="Pfam" id="PF03394">
    <property type="entry name" value="Pox_E8"/>
    <property type="match status" value="1"/>
</dbReference>
<evidence type="ECO:0000256" key="14">
    <source>
        <dbReference type="SAM" id="Phobius"/>
    </source>
</evidence>
<evidence type="ECO:0000256" key="1">
    <source>
        <dbReference type="ARBA" id="ARBA00004153"/>
    </source>
</evidence>
<dbReference type="Proteomes" id="UP000235762">
    <property type="component" value="Segment"/>
</dbReference>
<feature type="transmembrane region" description="Helical" evidence="14">
    <location>
        <begin position="132"/>
        <end position="150"/>
    </location>
</feature>
<comment type="similarity">
    <text evidence="12">Belongs to the orthopoxvirus OPG070 family.</text>
</comment>
<keyword evidence="10" id="KW-1038">Host endoplasmic reticulum</keyword>
<evidence type="ECO:0000256" key="8">
    <source>
        <dbReference type="ARBA" id="ARBA00022989"/>
    </source>
</evidence>
<keyword evidence="16" id="KW-1185">Reference proteome</keyword>
<dbReference type="GO" id="GO:0044167">
    <property type="term" value="C:host cell endoplasmic reticulum membrane"/>
    <property type="evidence" value="ECO:0007669"/>
    <property type="project" value="UniProtKB-SubCell"/>
</dbReference>
<evidence type="ECO:0000256" key="3">
    <source>
        <dbReference type="ARBA" id="ARBA00004328"/>
    </source>
</evidence>
<keyword evidence="11" id="KW-1035">Host cytoplasm</keyword>
<gene>
    <name evidence="15" type="ORF">fgpv_097</name>
</gene>
<evidence type="ECO:0000256" key="4">
    <source>
        <dbReference type="ARBA" id="ARBA00022553"/>
    </source>
</evidence>
<reference evidence="15 16" key="1">
    <citation type="journal article" date="2017" name="BMC Genomics">
        <title>Comparative analysis of avian poxvirus genomes, including a novel poxvirus from lesser flamingos (Phoenicopterus minor), highlights the lack of conservation of the central region.</title>
        <authorList>
            <person name="Carulei O."/>
            <person name="Douglass N."/>
            <person name="Williamson A.L."/>
        </authorList>
    </citation>
    <scope>NUCLEOTIDE SEQUENCE [LARGE SCALE GENOMIC DNA]</scope>
    <source>
        <strain evidence="15">FGPVKD09</strain>
    </source>
</reference>
<keyword evidence="7" id="KW-1043">Host membrane</keyword>
<evidence type="ECO:0000256" key="11">
    <source>
        <dbReference type="ARBA" id="ARBA00023200"/>
    </source>
</evidence>
<dbReference type="GO" id="GO:0044423">
    <property type="term" value="C:virion component"/>
    <property type="evidence" value="ECO:0007669"/>
    <property type="project" value="UniProtKB-KW"/>
</dbReference>
<evidence type="ECO:0000256" key="9">
    <source>
        <dbReference type="ARBA" id="ARBA00023136"/>
    </source>
</evidence>
<evidence type="ECO:0000256" key="7">
    <source>
        <dbReference type="ARBA" id="ARBA00022870"/>
    </source>
</evidence>
<keyword evidence="6" id="KW-0946">Virion</keyword>
<evidence type="ECO:0000313" key="16">
    <source>
        <dbReference type="Proteomes" id="UP000235762"/>
    </source>
</evidence>
<comment type="subcellular location">
    <subcellularLocation>
        <location evidence="2">Host cytoplasm</location>
    </subcellularLocation>
    <subcellularLocation>
        <location evidence="1">Host endoplasmic reticulum membrane</location>
        <topology evidence="1">Multi-pass membrane protein</topology>
    </subcellularLocation>
    <subcellularLocation>
        <location evidence="3">Virion</location>
    </subcellularLocation>
</comment>
<keyword evidence="9 14" id="KW-0472">Membrane</keyword>
<keyword evidence="5 14" id="KW-0812">Transmembrane</keyword>
<evidence type="ECO:0000256" key="2">
    <source>
        <dbReference type="ARBA" id="ARBA00004192"/>
    </source>
</evidence>
<evidence type="ECO:0000256" key="13">
    <source>
        <dbReference type="ARBA" id="ARBA00034818"/>
    </source>
</evidence>
<evidence type="ECO:0000256" key="6">
    <source>
        <dbReference type="ARBA" id="ARBA00022844"/>
    </source>
</evidence>
<evidence type="ECO:0000256" key="10">
    <source>
        <dbReference type="ARBA" id="ARBA00023184"/>
    </source>
</evidence>
<evidence type="ECO:0000256" key="5">
    <source>
        <dbReference type="ARBA" id="ARBA00022692"/>
    </source>
</evidence>
<name>A0A2H4X2A6_9POXV</name>
<protein>
    <recommendedName>
        <fullName evidence="13">Protein OPG070</fullName>
    </recommendedName>
</protein>